<keyword evidence="2" id="KW-1133">Transmembrane helix</keyword>
<evidence type="ECO:0000313" key="4">
    <source>
        <dbReference type="EMBL" id="OHB18137.1"/>
    </source>
</evidence>
<feature type="compositionally biased region" description="Polar residues" evidence="1">
    <location>
        <begin position="431"/>
        <end position="469"/>
    </location>
</feature>
<dbReference type="PANTHER" id="PTHR34819">
    <property type="entry name" value="LARGE CYSTEINE-RICH PERIPLASMIC PROTEIN OMCB"/>
    <property type="match status" value="1"/>
</dbReference>
<protein>
    <recommendedName>
        <fullName evidence="3">DUF11 domain-containing protein</fullName>
    </recommendedName>
</protein>
<dbReference type="EMBL" id="MHWZ01000005">
    <property type="protein sequence ID" value="OHB18137.1"/>
    <property type="molecule type" value="Genomic_DNA"/>
</dbReference>
<sequence>MRKIYTIVLISFFVFLLSSRGLVLPYHGHGSALFNISHVYADDGGDGGGDGGDGDGDGGGDGGDGDDDGGDGGGDDGGDDIETPPQPPPSVPTCPLTPKDGRTIVNLGSGSIISSGTLSAATKGPVSVSISAGTYDISLVSYDNHLTKLTQVQPNESWFLVLKDNLGLTIATTSAISDLESNEEYKEEKVETNLVLASSTASITAIHAAFSDINPNSITPLCVAFDEVVVSPPPPPPPVCPLPTIISELSATSIVNQLFSYTLTATTTGVVSTTTSFTVATSSLPNGLSYSTSTNTISGISTETGTFNIAISATNDCGIDAKTFVLVVNPLGGGGSSPSANLAVTKTVDKSTASVGDTITYTITLTNNGPSDATGVSVTDAIPSELNFVSATSTTGSYSTTTGMWTIGDLMNSSSTVLTLSATIKSGNEGKTITNTSIVSGTQTDPVSSDNTSSADVKVNDTPSCTTNCDGGGGGGGGGGSSSGSGGGSSRPSTSTSTVTEAVCFYLRDYMRRDFANDPIEVLKLQGFLRNFEGHSEVTLTGVFDQATFDAVSAFQMKYFSDILEPWGHTGPTGYVYILTLKKINEIYCQRIFPLNQSQVNEIAAFRALLDSLRTRGVDVELPPPSESGSVEERGLSTTTPIVIPIVGEAEPPQGQNLRNLAAAIFALPDNLLDIIKCSYEFLLVIIVLYILGNVLKDVLYKNIPENAKKRFFTKWLTIDVGMGLAIVAAYMMRWWCVILPLMLALILSLIWTSTYSKHNSIRASIKSWYLVGSLRIKSIWKENQTIFKGKLGKRAIEKEKISEKEEPETVIILPKLISKEDKSEKGDAKITVAGSTK</sequence>
<keyword evidence="2" id="KW-0812">Transmembrane</keyword>
<dbReference type="InterPro" id="IPR013783">
    <property type="entry name" value="Ig-like_fold"/>
</dbReference>
<organism evidence="4 5">
    <name type="scientific">Candidatus Zambryskibacteria bacterium RIFOXYD2_FULL_43_10</name>
    <dbReference type="NCBI Taxonomy" id="1802782"/>
    <lineage>
        <taxon>Bacteria</taxon>
        <taxon>Candidatus Zambryskiibacteriota</taxon>
    </lineage>
</organism>
<dbReference type="GO" id="GO:0005509">
    <property type="term" value="F:calcium ion binding"/>
    <property type="evidence" value="ECO:0007669"/>
    <property type="project" value="InterPro"/>
</dbReference>
<accession>A0A1G2V932</accession>
<dbReference type="PANTHER" id="PTHR34819:SF3">
    <property type="entry name" value="CELL SURFACE PROTEIN"/>
    <property type="match status" value="1"/>
</dbReference>
<dbReference type="AlphaFoldDB" id="A0A1G2V932"/>
<dbReference type="Proteomes" id="UP000176868">
    <property type="component" value="Unassembled WGS sequence"/>
</dbReference>
<gene>
    <name evidence="4" type="ORF">A2544_02095</name>
</gene>
<comment type="caution">
    <text evidence="4">The sequence shown here is derived from an EMBL/GenBank/DDBJ whole genome shotgun (WGS) entry which is preliminary data.</text>
</comment>
<dbReference type="Gene3D" id="2.60.40.1170">
    <property type="entry name" value="Mu homology domain, subdomain B"/>
    <property type="match status" value="1"/>
</dbReference>
<feature type="transmembrane region" description="Helical" evidence="2">
    <location>
        <begin position="712"/>
        <end position="732"/>
    </location>
</feature>
<dbReference type="Gene3D" id="1.10.101.10">
    <property type="entry name" value="PGBD-like superfamily/PGBD"/>
    <property type="match status" value="1"/>
</dbReference>
<evidence type="ECO:0000256" key="2">
    <source>
        <dbReference type="SAM" id="Phobius"/>
    </source>
</evidence>
<evidence type="ECO:0000313" key="5">
    <source>
        <dbReference type="Proteomes" id="UP000176868"/>
    </source>
</evidence>
<dbReference type="InterPro" id="IPR036366">
    <property type="entry name" value="PGBDSf"/>
</dbReference>
<dbReference type="Pfam" id="PF01345">
    <property type="entry name" value="DUF11"/>
    <property type="match status" value="1"/>
</dbReference>
<dbReference type="InterPro" id="IPR001434">
    <property type="entry name" value="OmcB-like_DUF11"/>
</dbReference>
<feature type="compositionally biased region" description="Gly residues" evidence="1">
    <location>
        <begin position="470"/>
        <end position="489"/>
    </location>
</feature>
<feature type="domain" description="DUF11" evidence="3">
    <location>
        <begin position="342"/>
        <end position="457"/>
    </location>
</feature>
<dbReference type="InterPro" id="IPR051172">
    <property type="entry name" value="Chlamydia_OmcB"/>
</dbReference>
<feature type="compositionally biased region" description="Acidic residues" evidence="1">
    <location>
        <begin position="52"/>
        <end position="82"/>
    </location>
</feature>
<proteinExistence type="predicted"/>
<name>A0A1G2V932_9BACT</name>
<dbReference type="InterPro" id="IPR015919">
    <property type="entry name" value="Cadherin-like_sf"/>
</dbReference>
<dbReference type="Pfam" id="PF05345">
    <property type="entry name" value="He_PIG"/>
    <property type="match status" value="1"/>
</dbReference>
<feature type="region of interest" description="Disordered" evidence="1">
    <location>
        <begin position="431"/>
        <end position="496"/>
    </location>
</feature>
<dbReference type="SUPFAM" id="SSF49313">
    <property type="entry name" value="Cadherin-like"/>
    <property type="match status" value="1"/>
</dbReference>
<dbReference type="InterPro" id="IPR047589">
    <property type="entry name" value="DUF11_rpt"/>
</dbReference>
<dbReference type="NCBIfam" id="TIGR01451">
    <property type="entry name" value="B_ant_repeat"/>
    <property type="match status" value="1"/>
</dbReference>
<dbReference type="GO" id="GO:0016020">
    <property type="term" value="C:membrane"/>
    <property type="evidence" value="ECO:0007669"/>
    <property type="project" value="InterPro"/>
</dbReference>
<reference evidence="4 5" key="1">
    <citation type="journal article" date="2016" name="Nat. Commun.">
        <title>Thousands of microbial genomes shed light on interconnected biogeochemical processes in an aquifer system.</title>
        <authorList>
            <person name="Anantharaman K."/>
            <person name="Brown C.T."/>
            <person name="Hug L.A."/>
            <person name="Sharon I."/>
            <person name="Castelle C.J."/>
            <person name="Probst A.J."/>
            <person name="Thomas B.C."/>
            <person name="Singh A."/>
            <person name="Wilkins M.J."/>
            <person name="Karaoz U."/>
            <person name="Brodie E.L."/>
            <person name="Williams K.H."/>
            <person name="Hubbard S.S."/>
            <person name="Banfield J.F."/>
        </authorList>
    </citation>
    <scope>NUCLEOTIDE SEQUENCE [LARGE SCALE GENOMIC DNA]</scope>
</reference>
<dbReference type="Gene3D" id="2.60.40.10">
    <property type="entry name" value="Immunoglobulins"/>
    <property type="match status" value="1"/>
</dbReference>
<keyword evidence="2" id="KW-0472">Membrane</keyword>
<evidence type="ECO:0000259" key="3">
    <source>
        <dbReference type="Pfam" id="PF01345"/>
    </source>
</evidence>
<feature type="region of interest" description="Disordered" evidence="1">
    <location>
        <begin position="45"/>
        <end position="100"/>
    </location>
</feature>
<evidence type="ECO:0000256" key="1">
    <source>
        <dbReference type="SAM" id="MobiDB-lite"/>
    </source>
</evidence>
<feature type="transmembrane region" description="Helical" evidence="2">
    <location>
        <begin position="682"/>
        <end position="700"/>
    </location>
</feature>
<feature type="transmembrane region" description="Helical" evidence="2">
    <location>
        <begin position="738"/>
        <end position="757"/>
    </location>
</feature>